<proteinExistence type="predicted"/>
<dbReference type="RefSeq" id="WP_145311801.1">
    <property type="nucleotide sequence ID" value="NZ_CP037452.1"/>
</dbReference>
<keyword evidence="3" id="KW-0472">Membrane</keyword>
<accession>A0A518IHB7</accession>
<dbReference type="OrthoDB" id="291021at2"/>
<sequence length="481" mass="54603">MAWPEISIDDFPPERDDEPSSLRQDIIDELTDHFACALNRELLKNPDEQTAKQRVINQFGNPVKIARQLWLDAMQEKIMSQRILVGISAVMAVCCLAVVGIAWSMMKKSEQVNLKMLERLSALEEQPRDAGAMQMNQQILKQLEQLKAEQAAESSAQEMNPIVFQLVQEREGGKPAAGFKGNLMKYEGQKIEFSVEAMSDETGKLDFGKLPWGKYYVSFKAPWGEFVANVIQITTIPGRKFEKTITCPAKAPEDVAVQFEVNWQNKPTGEDYYLLCDFRFQQYDQSKKLKEYSLNSTQEIGDRAWIYSHDLSLESRQNVYLIDVKKNQATPCTLAADGSIEQMDLESIIWSPTVEILQGQYRAPTIYLLQKNELSKLADINSIESIKAIRFYQNSIEIPEANYGLPFAGLIVSPFKKLEIDPSMVVDKTPSELKEIHGFLIYPVTKTYSTSKIDKPNVWEISIPDLYPITRESGSVKNVSL</sequence>
<feature type="region of interest" description="Disordered" evidence="2">
    <location>
        <begin position="1"/>
        <end position="20"/>
    </location>
</feature>
<keyword evidence="3" id="KW-1133">Transmembrane helix</keyword>
<evidence type="ECO:0000256" key="3">
    <source>
        <dbReference type="SAM" id="Phobius"/>
    </source>
</evidence>
<gene>
    <name evidence="4" type="ORF">Enr17x_45460</name>
</gene>
<protein>
    <submittedName>
        <fullName evidence="4">Uncharacterized protein</fullName>
    </submittedName>
</protein>
<evidence type="ECO:0000313" key="5">
    <source>
        <dbReference type="Proteomes" id="UP000318313"/>
    </source>
</evidence>
<evidence type="ECO:0000256" key="1">
    <source>
        <dbReference type="SAM" id="Coils"/>
    </source>
</evidence>
<name>A0A518IHB7_9PLAN</name>
<keyword evidence="1" id="KW-0175">Coiled coil</keyword>
<dbReference type="EMBL" id="CP037452">
    <property type="protein sequence ID" value="QDV52483.1"/>
    <property type="molecule type" value="Genomic_DNA"/>
</dbReference>
<keyword evidence="3" id="KW-0812">Transmembrane</keyword>
<organism evidence="4 5">
    <name type="scientific">Gimesia fumaroli</name>
    <dbReference type="NCBI Taxonomy" id="2527976"/>
    <lineage>
        <taxon>Bacteria</taxon>
        <taxon>Pseudomonadati</taxon>
        <taxon>Planctomycetota</taxon>
        <taxon>Planctomycetia</taxon>
        <taxon>Planctomycetales</taxon>
        <taxon>Planctomycetaceae</taxon>
        <taxon>Gimesia</taxon>
    </lineage>
</organism>
<reference evidence="4 5" key="1">
    <citation type="submission" date="2019-03" db="EMBL/GenBank/DDBJ databases">
        <title>Deep-cultivation of Planctomycetes and their phenomic and genomic characterization uncovers novel biology.</title>
        <authorList>
            <person name="Wiegand S."/>
            <person name="Jogler M."/>
            <person name="Boedeker C."/>
            <person name="Pinto D."/>
            <person name="Vollmers J."/>
            <person name="Rivas-Marin E."/>
            <person name="Kohn T."/>
            <person name="Peeters S.H."/>
            <person name="Heuer A."/>
            <person name="Rast P."/>
            <person name="Oberbeckmann S."/>
            <person name="Bunk B."/>
            <person name="Jeske O."/>
            <person name="Meyerdierks A."/>
            <person name="Storesund J.E."/>
            <person name="Kallscheuer N."/>
            <person name="Luecker S."/>
            <person name="Lage O.M."/>
            <person name="Pohl T."/>
            <person name="Merkel B.J."/>
            <person name="Hornburger P."/>
            <person name="Mueller R.-W."/>
            <person name="Bruemmer F."/>
            <person name="Labrenz M."/>
            <person name="Spormann A.M."/>
            <person name="Op den Camp H."/>
            <person name="Overmann J."/>
            <person name="Amann R."/>
            <person name="Jetten M.S.M."/>
            <person name="Mascher T."/>
            <person name="Medema M.H."/>
            <person name="Devos D.P."/>
            <person name="Kaster A.-K."/>
            <person name="Ovreas L."/>
            <person name="Rohde M."/>
            <person name="Galperin M.Y."/>
            <person name="Jogler C."/>
        </authorList>
    </citation>
    <scope>NUCLEOTIDE SEQUENCE [LARGE SCALE GENOMIC DNA]</scope>
    <source>
        <strain evidence="4 5">Enr17</strain>
    </source>
</reference>
<evidence type="ECO:0000256" key="2">
    <source>
        <dbReference type="SAM" id="MobiDB-lite"/>
    </source>
</evidence>
<keyword evidence="5" id="KW-1185">Reference proteome</keyword>
<dbReference type="KEGG" id="gfm:Enr17x_45460"/>
<feature type="coiled-coil region" evidence="1">
    <location>
        <begin position="106"/>
        <end position="160"/>
    </location>
</feature>
<evidence type="ECO:0000313" key="4">
    <source>
        <dbReference type="EMBL" id="QDV52483.1"/>
    </source>
</evidence>
<dbReference type="Proteomes" id="UP000318313">
    <property type="component" value="Chromosome"/>
</dbReference>
<feature type="transmembrane region" description="Helical" evidence="3">
    <location>
        <begin position="83"/>
        <end position="106"/>
    </location>
</feature>
<dbReference type="AlphaFoldDB" id="A0A518IHB7"/>